<dbReference type="PROSITE" id="PS52050">
    <property type="entry name" value="WYL"/>
    <property type="match status" value="1"/>
</dbReference>
<dbReference type="InterPro" id="IPR026881">
    <property type="entry name" value="WYL_dom"/>
</dbReference>
<dbReference type="Pfam" id="PF13280">
    <property type="entry name" value="WYL"/>
    <property type="match status" value="1"/>
</dbReference>
<protein>
    <submittedName>
        <fullName evidence="3">YafY family transcriptional regulator</fullName>
    </submittedName>
</protein>
<dbReference type="KEGG" id="ncu:F0U83_00420"/>
<dbReference type="SUPFAM" id="SSF46785">
    <property type="entry name" value="Winged helix' DNA-binding domain"/>
    <property type="match status" value="1"/>
</dbReference>
<dbReference type="Proteomes" id="UP000324760">
    <property type="component" value="Chromosome"/>
</dbReference>
<feature type="domain" description="WYL" evidence="2">
    <location>
        <begin position="140"/>
        <end position="204"/>
    </location>
</feature>
<dbReference type="AlphaFoldDB" id="A0A5P1R7M8"/>
<evidence type="ECO:0000259" key="1">
    <source>
        <dbReference type="Pfam" id="PF08279"/>
    </source>
</evidence>
<dbReference type="EMBL" id="CP043869">
    <property type="protein sequence ID" value="QEQ95286.1"/>
    <property type="molecule type" value="Genomic_DNA"/>
</dbReference>
<evidence type="ECO:0000313" key="3">
    <source>
        <dbReference type="EMBL" id="QEQ95286.1"/>
    </source>
</evidence>
<proteinExistence type="predicted"/>
<dbReference type="RefSeq" id="WP_138985988.1">
    <property type="nucleotide sequence ID" value="NZ_CP043869.1"/>
</dbReference>
<dbReference type="Pfam" id="PF08279">
    <property type="entry name" value="HTH_11"/>
    <property type="match status" value="1"/>
</dbReference>
<gene>
    <name evidence="3" type="ORF">F0U83_00420</name>
</gene>
<sequence length="233" mass="27143">MRKAERLFQILTLLRGRRTVITAKDLAERLQVSERTVYRDIQALSLSGVPIEAETGVGYRLHTSFNLPPIMFDLDELEALLLGVRMVQGWSDESLGRAADSALNKIRAVLPERQHHEHTIRPEWLIVPDFYRDQSAPYSRELRAAIKSQSVLELSYRREDRAASVRHIWPLGLVYWGRTWTLVAWCELREAYRMFRLDRIVALTILERHFTTSSTLSLQHYLALQTKRCEEQA</sequence>
<accession>A0A5P1R7M8</accession>
<dbReference type="OrthoDB" id="9807255at2"/>
<keyword evidence="4" id="KW-1185">Reference proteome</keyword>
<dbReference type="InterPro" id="IPR013196">
    <property type="entry name" value="HTH_11"/>
</dbReference>
<evidence type="ECO:0000313" key="4">
    <source>
        <dbReference type="Proteomes" id="UP000324760"/>
    </source>
</evidence>
<dbReference type="InterPro" id="IPR051534">
    <property type="entry name" value="CBASS_pafABC_assoc_protein"/>
</dbReference>
<name>A0A5P1R7M8_9GAMM</name>
<dbReference type="PANTHER" id="PTHR34580">
    <property type="match status" value="1"/>
</dbReference>
<dbReference type="Gene3D" id="1.10.10.10">
    <property type="entry name" value="Winged helix-like DNA-binding domain superfamily/Winged helix DNA-binding domain"/>
    <property type="match status" value="1"/>
</dbReference>
<dbReference type="InterPro" id="IPR036390">
    <property type="entry name" value="WH_DNA-bd_sf"/>
</dbReference>
<reference evidence="3 4" key="1">
    <citation type="journal article" date="2019" name="Biochem. Eng. J.">
        <title>Metabolic engineering of the marine bacteria Neptunomonas concharum for the production of acetoin and meso-2,3-butanediol from acetate.</title>
        <authorList>
            <person name="Li W."/>
            <person name="Pu N."/>
            <person name="Liu C.-X."/>
            <person name="Yuan Q.-P."/>
            <person name="Li Z.-J."/>
        </authorList>
    </citation>
    <scope>NUCLEOTIDE SEQUENCE [LARGE SCALE GENOMIC DNA]</scope>
    <source>
        <strain evidence="3 4">JCM17730</strain>
    </source>
</reference>
<evidence type="ECO:0000259" key="2">
    <source>
        <dbReference type="Pfam" id="PF13280"/>
    </source>
</evidence>
<dbReference type="PANTHER" id="PTHR34580:SF3">
    <property type="entry name" value="PROTEIN PAFB"/>
    <property type="match status" value="1"/>
</dbReference>
<feature type="domain" description="Helix-turn-helix type 11" evidence="1">
    <location>
        <begin position="6"/>
        <end position="60"/>
    </location>
</feature>
<dbReference type="InterPro" id="IPR036388">
    <property type="entry name" value="WH-like_DNA-bd_sf"/>
</dbReference>
<organism evidence="3 4">
    <name type="scientific">Neptunomonas concharum</name>
    <dbReference type="NCBI Taxonomy" id="1031538"/>
    <lineage>
        <taxon>Bacteria</taxon>
        <taxon>Pseudomonadati</taxon>
        <taxon>Pseudomonadota</taxon>
        <taxon>Gammaproteobacteria</taxon>
        <taxon>Oceanospirillales</taxon>
        <taxon>Oceanospirillaceae</taxon>
        <taxon>Neptunomonas</taxon>
    </lineage>
</organism>